<dbReference type="SUPFAM" id="SSF56112">
    <property type="entry name" value="Protein kinase-like (PK-like)"/>
    <property type="match status" value="1"/>
</dbReference>
<feature type="compositionally biased region" description="Polar residues" evidence="18">
    <location>
        <begin position="1273"/>
        <end position="1293"/>
    </location>
</feature>
<dbReference type="EC" id="2.7.10.1" evidence="2"/>
<reference evidence="22 23" key="1">
    <citation type="journal article" date="2021" name="Elife">
        <title>Chloroplast acquisition without the gene transfer in kleptoplastic sea slugs, Plakobranchus ocellatus.</title>
        <authorList>
            <person name="Maeda T."/>
            <person name="Takahashi S."/>
            <person name="Yoshida T."/>
            <person name="Shimamura S."/>
            <person name="Takaki Y."/>
            <person name="Nagai Y."/>
            <person name="Toyoda A."/>
            <person name="Suzuki Y."/>
            <person name="Arimoto A."/>
            <person name="Ishii H."/>
            <person name="Satoh N."/>
            <person name="Nishiyama T."/>
            <person name="Hasebe M."/>
            <person name="Maruyama T."/>
            <person name="Minagawa J."/>
            <person name="Obokata J."/>
            <person name="Shigenobu S."/>
        </authorList>
    </citation>
    <scope>NUCLEOTIDE SEQUENCE [LARGE SCALE GENOMIC DNA]</scope>
</reference>
<evidence type="ECO:0000256" key="17">
    <source>
        <dbReference type="PROSITE-ProRule" id="PRU10141"/>
    </source>
</evidence>
<evidence type="ECO:0000256" key="4">
    <source>
        <dbReference type="ARBA" id="ARBA00022679"/>
    </source>
</evidence>
<evidence type="ECO:0000256" key="6">
    <source>
        <dbReference type="ARBA" id="ARBA00022729"/>
    </source>
</evidence>
<evidence type="ECO:0000256" key="5">
    <source>
        <dbReference type="ARBA" id="ARBA00022692"/>
    </source>
</evidence>
<dbReference type="PROSITE" id="PS50011">
    <property type="entry name" value="PROTEIN_KINASE_DOM"/>
    <property type="match status" value="1"/>
</dbReference>
<protein>
    <recommendedName>
        <fullName evidence="2">receptor protein-tyrosine kinase</fullName>
        <ecNumber evidence="2">2.7.10.1</ecNumber>
    </recommendedName>
</protein>
<dbReference type="InterPro" id="IPR001245">
    <property type="entry name" value="Ser-Thr/Tyr_kinase_cat_dom"/>
</dbReference>
<evidence type="ECO:0000256" key="8">
    <source>
        <dbReference type="ARBA" id="ARBA00022741"/>
    </source>
</evidence>
<feature type="compositionally biased region" description="Basic and acidic residues" evidence="18">
    <location>
        <begin position="202"/>
        <end position="222"/>
    </location>
</feature>
<keyword evidence="7" id="KW-0677">Repeat</keyword>
<keyword evidence="23" id="KW-1185">Reference proteome</keyword>
<dbReference type="FunFam" id="3.30.200.20:FF:000026">
    <property type="entry name" value="Tyrosine-protein kinase receptor"/>
    <property type="match status" value="1"/>
</dbReference>
<comment type="caution">
    <text evidence="22">The sequence shown here is derived from an EMBL/GenBank/DDBJ whole genome shotgun (WGS) entry which is preliminary data.</text>
</comment>
<feature type="region of interest" description="Disordered" evidence="18">
    <location>
        <begin position="966"/>
        <end position="1022"/>
    </location>
</feature>
<dbReference type="Proteomes" id="UP000735302">
    <property type="component" value="Unassembled WGS sequence"/>
</dbReference>
<feature type="compositionally biased region" description="Polar residues" evidence="18">
    <location>
        <begin position="885"/>
        <end position="896"/>
    </location>
</feature>
<feature type="region of interest" description="Disordered" evidence="18">
    <location>
        <begin position="1040"/>
        <end position="1079"/>
    </location>
</feature>
<gene>
    <name evidence="22" type="ORF">PoB_005691500</name>
</gene>
<dbReference type="Gene3D" id="1.10.510.10">
    <property type="entry name" value="Transferase(Phosphotransferase) domain 1"/>
    <property type="match status" value="1"/>
</dbReference>
<keyword evidence="8 17" id="KW-0547">Nucleotide-binding</keyword>
<keyword evidence="14 22" id="KW-0675">Receptor</keyword>
<dbReference type="FunFam" id="1.10.510.10:FF:000554">
    <property type="entry name" value="Predicted protein"/>
    <property type="match status" value="1"/>
</dbReference>
<evidence type="ECO:0000256" key="15">
    <source>
        <dbReference type="ARBA" id="ARBA00023180"/>
    </source>
</evidence>
<evidence type="ECO:0000256" key="9">
    <source>
        <dbReference type="ARBA" id="ARBA00022777"/>
    </source>
</evidence>
<dbReference type="PANTHER" id="PTHR24416">
    <property type="entry name" value="TYROSINE-PROTEIN KINASE RECEPTOR"/>
    <property type="match status" value="1"/>
</dbReference>
<dbReference type="InterPro" id="IPR000719">
    <property type="entry name" value="Prot_kinase_dom"/>
</dbReference>
<dbReference type="GO" id="GO:0005899">
    <property type="term" value="C:insulin receptor complex"/>
    <property type="evidence" value="ECO:0007669"/>
    <property type="project" value="TreeGrafter"/>
</dbReference>
<keyword evidence="15" id="KW-0325">Glycoprotein</keyword>
<dbReference type="InterPro" id="IPR011009">
    <property type="entry name" value="Kinase-like_dom_sf"/>
</dbReference>
<feature type="domain" description="Protein kinase" evidence="20">
    <location>
        <begin position="588"/>
        <end position="858"/>
    </location>
</feature>
<dbReference type="Pfam" id="PF00041">
    <property type="entry name" value="fn3"/>
    <property type="match status" value="2"/>
</dbReference>
<dbReference type="GO" id="GO:0005009">
    <property type="term" value="F:insulin receptor activity"/>
    <property type="evidence" value="ECO:0007669"/>
    <property type="project" value="TreeGrafter"/>
</dbReference>
<feature type="compositionally biased region" description="Low complexity" evidence="18">
    <location>
        <begin position="1040"/>
        <end position="1053"/>
    </location>
</feature>
<evidence type="ECO:0000256" key="1">
    <source>
        <dbReference type="ARBA" id="ARBA00004479"/>
    </source>
</evidence>
<dbReference type="GO" id="GO:0030424">
    <property type="term" value="C:axon"/>
    <property type="evidence" value="ECO:0007669"/>
    <property type="project" value="TreeGrafter"/>
</dbReference>
<feature type="domain" description="Fibronectin type-III" evidence="21">
    <location>
        <begin position="140"/>
        <end position="236"/>
    </location>
</feature>
<keyword evidence="5 19" id="KW-0812">Transmembrane</keyword>
<keyword evidence="4" id="KW-0808">Transferase</keyword>
<dbReference type="InterPro" id="IPR013783">
    <property type="entry name" value="Ig-like_fold"/>
</dbReference>
<dbReference type="InterPro" id="IPR050122">
    <property type="entry name" value="RTK"/>
</dbReference>
<dbReference type="GO" id="GO:0043560">
    <property type="term" value="F:insulin receptor substrate binding"/>
    <property type="evidence" value="ECO:0007669"/>
    <property type="project" value="TreeGrafter"/>
</dbReference>
<evidence type="ECO:0000256" key="3">
    <source>
        <dbReference type="ARBA" id="ARBA00022553"/>
    </source>
</evidence>
<keyword evidence="11 19" id="KW-1133">Transmembrane helix</keyword>
<evidence type="ECO:0000256" key="7">
    <source>
        <dbReference type="ARBA" id="ARBA00022737"/>
    </source>
</evidence>
<feature type="domain" description="Fibronectin type-III" evidence="21">
    <location>
        <begin position="421"/>
        <end position="519"/>
    </location>
</feature>
<dbReference type="GO" id="GO:0051897">
    <property type="term" value="P:positive regulation of phosphatidylinositol 3-kinase/protein kinase B signal transduction"/>
    <property type="evidence" value="ECO:0007669"/>
    <property type="project" value="TreeGrafter"/>
</dbReference>
<feature type="compositionally biased region" description="Polar residues" evidence="18">
    <location>
        <begin position="1146"/>
        <end position="1163"/>
    </location>
</feature>
<feature type="region of interest" description="Disordered" evidence="18">
    <location>
        <begin position="195"/>
        <end position="225"/>
    </location>
</feature>
<keyword evidence="13" id="KW-0829">Tyrosine-protein kinase</keyword>
<dbReference type="InterPro" id="IPR008266">
    <property type="entry name" value="Tyr_kinase_AS"/>
</dbReference>
<evidence type="ECO:0000313" key="23">
    <source>
        <dbReference type="Proteomes" id="UP000735302"/>
    </source>
</evidence>
<keyword evidence="3" id="KW-0597">Phosphoprotein</keyword>
<dbReference type="EMBL" id="BLXT01006233">
    <property type="protein sequence ID" value="GFO30410.1"/>
    <property type="molecule type" value="Genomic_DNA"/>
</dbReference>
<dbReference type="SMART" id="SM00219">
    <property type="entry name" value="TyrKc"/>
    <property type="match status" value="1"/>
</dbReference>
<dbReference type="Pfam" id="PF07714">
    <property type="entry name" value="PK_Tyr_Ser-Thr"/>
    <property type="match status" value="1"/>
</dbReference>
<comment type="subcellular location">
    <subcellularLocation>
        <location evidence="1">Membrane</location>
        <topology evidence="1">Single-pass type I membrane protein</topology>
    </subcellularLocation>
</comment>
<sequence>MYVLLVSSLGEVVKLQVEVTSIDSKTVRFEFMDHKPADTRHLLHYFVSYKEALEPVLNIYEGRDACSVNEWQSEIINLKKGTEDLIMENPGKIRIPWTLFNLKPFTRYAFYVQAYVLDTAGISAQSPIIYFQTDTEKSSAPQDLDATPLSPTSIEVKWKSPKSPNGIIQYYIVKYKKSTSTSDGLDHEDICSISSRSTSHQSIEEQKKRQEEARKKKERGEKLQQNCCSCPKTQAEKDKEELARQMEIDFEDEIHRTLFRKRWNVYTPGCVDQNRLISLGLNNMAGSRMRKRRDTTHANEPENNGLDFYNPILSHQLPMVPYMEATENSTRGLNYSGDKEDEATKSLAMGIKGHSNEEKREVVFDDTHLVLHSLEHFTWYSIEIEACHGINPSESENNCGYDAVTSVQTLSDAKFDVINASLVNVQKSENKSTDVLITWAPPAKPNGVVLKYNLHFRRSDEKESRITCVSAKAYWNNSRGYRLRNLEPGNYSFRIEVISRGGRGVMSPVFDFYIDSLPDDDAGLLNWWAILIIIVVVTLIIIAALCFVYIKVCKLFKPSSETVSRNPHYFFSEDFYVPDEWEVSRDNISFIKEVGQGSFGKVYEAIMRDPQTRTSTPVAVKTVNDKADFFEKLKFLKEATTMKYFECHHVVKLLGVVSQGQPALMIMELMALGDLRNYLRKCREDEEDFPDLHPPTANQIRQMAGEIADGMAYLSHRKIVHRDLAARNCLVAADSTVKIGDFGMARELDVSNYYRKDQKALLPVRWMAPESLNEGIFTTMSDVWSYGVVMYEMVTLAEQPYIGQSNDEVFAFVIGGGTMKAPVGCPHDLYDIMQRCWAYEPKRRPTFRFLIEMLLPYMSNSFKDVSFFLQELACSDAEDDIGGINLSQEEGSSSCSEYDDQSVGEDARDQWDEDRLRRKMWDVDHSGRDMGGATGDQECRGAGYNGPSIVLHGTAMNEDLNCHNASGSDGEEFSSLKGPSLSCSPHQKTGPNPYLSSGPARIYPSPSTPLSQSPVHHPVWESNHVPPRLEEQSPLLKPLSLPSALSSKSSPPARGRAPLAAVDFLDEIDGDDDDISKADSEYEDTIDFGALAFTNKGKDKKYGPLCGDARNSSERLRLLSKPSGAEGPSPGQQQQNLAPTDAPRHYTSSSNTNPKGSSNNSPSILHRPPSHSSIKSTPLTSSMLSSSASQPLNSVTSNHIAPAMSSLPPSQTMAVTTDSPAVIQPPFFLASLKPFSTAQDANNDTLDIDSKDSVSHQSNHVIRKEVDGRRDSVNSGDSSSNQYHSNSTPSSIEGSGNGSKDSSSSGGSHHRFTANGHGPFSRQAAALC</sequence>
<evidence type="ECO:0000256" key="2">
    <source>
        <dbReference type="ARBA" id="ARBA00011902"/>
    </source>
</evidence>
<name>A0AAV4CFB4_9GAST</name>
<feature type="region of interest" description="Disordered" evidence="18">
    <location>
        <begin position="883"/>
        <end position="910"/>
    </location>
</feature>
<evidence type="ECO:0000256" key="12">
    <source>
        <dbReference type="ARBA" id="ARBA00023136"/>
    </source>
</evidence>
<keyword evidence="12 19" id="KW-0472">Membrane</keyword>
<evidence type="ECO:0000313" key="22">
    <source>
        <dbReference type="EMBL" id="GFO30410.1"/>
    </source>
</evidence>
<dbReference type="CDD" id="cd00063">
    <property type="entry name" value="FN3"/>
    <property type="match status" value="3"/>
</dbReference>
<dbReference type="PROSITE" id="PS00107">
    <property type="entry name" value="PROTEIN_KINASE_ATP"/>
    <property type="match status" value="1"/>
</dbReference>
<feature type="compositionally biased region" description="Basic and acidic residues" evidence="18">
    <location>
        <begin position="1262"/>
        <end position="1272"/>
    </location>
</feature>
<evidence type="ECO:0000256" key="14">
    <source>
        <dbReference type="ARBA" id="ARBA00023170"/>
    </source>
</evidence>
<accession>A0AAV4CFB4</accession>
<evidence type="ECO:0000259" key="21">
    <source>
        <dbReference type="PROSITE" id="PS50853"/>
    </source>
</evidence>
<dbReference type="InterPro" id="IPR036116">
    <property type="entry name" value="FN3_sf"/>
</dbReference>
<evidence type="ECO:0000256" key="18">
    <source>
        <dbReference type="SAM" id="MobiDB-lite"/>
    </source>
</evidence>
<dbReference type="Gene3D" id="2.60.40.10">
    <property type="entry name" value="Immunoglobulins"/>
    <property type="match status" value="4"/>
</dbReference>
<dbReference type="PROSITE" id="PS00109">
    <property type="entry name" value="PROTEIN_KINASE_TYR"/>
    <property type="match status" value="1"/>
</dbReference>
<feature type="compositionally biased region" description="Acidic residues" evidence="18">
    <location>
        <begin position="1064"/>
        <end position="1074"/>
    </location>
</feature>
<dbReference type="GO" id="GO:0005524">
    <property type="term" value="F:ATP binding"/>
    <property type="evidence" value="ECO:0007669"/>
    <property type="project" value="UniProtKB-UniRule"/>
</dbReference>
<evidence type="ECO:0000256" key="13">
    <source>
        <dbReference type="ARBA" id="ARBA00023137"/>
    </source>
</evidence>
<dbReference type="PROSITE" id="PS50853">
    <property type="entry name" value="FN3"/>
    <property type="match status" value="2"/>
</dbReference>
<dbReference type="InterPro" id="IPR020635">
    <property type="entry name" value="Tyr_kinase_cat_dom"/>
</dbReference>
<feature type="region of interest" description="Disordered" evidence="18">
    <location>
        <begin position="1239"/>
        <end position="1328"/>
    </location>
</feature>
<organism evidence="22 23">
    <name type="scientific">Plakobranchus ocellatus</name>
    <dbReference type="NCBI Taxonomy" id="259542"/>
    <lineage>
        <taxon>Eukaryota</taxon>
        <taxon>Metazoa</taxon>
        <taxon>Spiralia</taxon>
        <taxon>Lophotrochozoa</taxon>
        <taxon>Mollusca</taxon>
        <taxon>Gastropoda</taxon>
        <taxon>Heterobranchia</taxon>
        <taxon>Euthyneura</taxon>
        <taxon>Panpulmonata</taxon>
        <taxon>Sacoglossa</taxon>
        <taxon>Placobranchoidea</taxon>
        <taxon>Plakobranchidae</taxon>
        <taxon>Plakobranchus</taxon>
    </lineage>
</organism>
<dbReference type="Gene3D" id="3.30.200.20">
    <property type="entry name" value="Phosphorylase Kinase, domain 1"/>
    <property type="match status" value="1"/>
</dbReference>
<dbReference type="SUPFAM" id="SSF49265">
    <property type="entry name" value="Fibronectin type III"/>
    <property type="match status" value="2"/>
</dbReference>
<evidence type="ECO:0000256" key="11">
    <source>
        <dbReference type="ARBA" id="ARBA00022989"/>
    </source>
</evidence>
<comment type="catalytic activity">
    <reaction evidence="16">
        <text>L-tyrosyl-[protein] + ATP = O-phospho-L-tyrosyl-[protein] + ADP + H(+)</text>
        <dbReference type="Rhea" id="RHEA:10596"/>
        <dbReference type="Rhea" id="RHEA-COMP:10136"/>
        <dbReference type="Rhea" id="RHEA-COMP:20101"/>
        <dbReference type="ChEBI" id="CHEBI:15378"/>
        <dbReference type="ChEBI" id="CHEBI:30616"/>
        <dbReference type="ChEBI" id="CHEBI:46858"/>
        <dbReference type="ChEBI" id="CHEBI:61978"/>
        <dbReference type="ChEBI" id="CHEBI:456216"/>
        <dbReference type="EC" id="2.7.10.1"/>
    </reaction>
</comment>
<evidence type="ECO:0000256" key="19">
    <source>
        <dbReference type="SAM" id="Phobius"/>
    </source>
</evidence>
<feature type="compositionally biased region" description="Polar residues" evidence="18">
    <location>
        <begin position="981"/>
        <end position="990"/>
    </location>
</feature>
<dbReference type="GO" id="GO:0042593">
    <property type="term" value="P:glucose homeostasis"/>
    <property type="evidence" value="ECO:0007669"/>
    <property type="project" value="TreeGrafter"/>
</dbReference>
<keyword evidence="6" id="KW-0732">Signal</keyword>
<evidence type="ECO:0000259" key="20">
    <source>
        <dbReference type="PROSITE" id="PS50011"/>
    </source>
</evidence>
<feature type="binding site" evidence="17">
    <location>
        <position position="621"/>
    </location>
    <ligand>
        <name>ATP</name>
        <dbReference type="ChEBI" id="CHEBI:30616"/>
    </ligand>
</feature>
<keyword evidence="10 17" id="KW-0067">ATP-binding</keyword>
<dbReference type="PANTHER" id="PTHR24416:SF525">
    <property type="entry name" value="INSULIN-LIKE RECEPTOR"/>
    <property type="match status" value="1"/>
</dbReference>
<dbReference type="SMART" id="SM00060">
    <property type="entry name" value="FN3"/>
    <property type="match status" value="3"/>
</dbReference>
<feature type="region of interest" description="Disordered" evidence="18">
    <location>
        <begin position="1093"/>
        <end position="1213"/>
    </location>
</feature>
<dbReference type="InterPro" id="IPR003961">
    <property type="entry name" value="FN3_dom"/>
</dbReference>
<dbReference type="PRINTS" id="PR00109">
    <property type="entry name" value="TYRKINASE"/>
</dbReference>
<proteinExistence type="predicted"/>
<evidence type="ECO:0000256" key="10">
    <source>
        <dbReference type="ARBA" id="ARBA00022840"/>
    </source>
</evidence>
<feature type="compositionally biased region" description="Low complexity" evidence="18">
    <location>
        <begin position="1176"/>
        <end position="1194"/>
    </location>
</feature>
<dbReference type="GO" id="GO:0043410">
    <property type="term" value="P:positive regulation of MAPK cascade"/>
    <property type="evidence" value="ECO:0007669"/>
    <property type="project" value="TreeGrafter"/>
</dbReference>
<keyword evidence="9 22" id="KW-0418">Kinase</keyword>
<feature type="transmembrane region" description="Helical" evidence="19">
    <location>
        <begin position="527"/>
        <end position="550"/>
    </location>
</feature>
<evidence type="ECO:0000256" key="16">
    <source>
        <dbReference type="ARBA" id="ARBA00051243"/>
    </source>
</evidence>
<dbReference type="InterPro" id="IPR017441">
    <property type="entry name" value="Protein_kinase_ATP_BS"/>
</dbReference>
<feature type="compositionally biased region" description="Low complexity" evidence="18">
    <location>
        <begin position="1298"/>
        <end position="1307"/>
    </location>
</feature>